<proteinExistence type="predicted"/>
<evidence type="ECO:0000313" key="1">
    <source>
        <dbReference type="EMBL" id="DAD72433.1"/>
    </source>
</evidence>
<name>A0A8S5LQY0_9CAUD</name>
<organism evidence="1">
    <name type="scientific">Myoviridae sp. ctfJc17</name>
    <dbReference type="NCBI Taxonomy" id="2827612"/>
    <lineage>
        <taxon>Viruses</taxon>
        <taxon>Duplodnaviria</taxon>
        <taxon>Heunggongvirae</taxon>
        <taxon>Uroviricota</taxon>
        <taxon>Caudoviricetes</taxon>
    </lineage>
</organism>
<reference evidence="1" key="1">
    <citation type="journal article" date="2021" name="Proc. Natl. Acad. Sci. U.S.A.">
        <title>A Catalog of Tens of Thousands of Viruses from Human Metagenomes Reveals Hidden Associations with Chronic Diseases.</title>
        <authorList>
            <person name="Tisza M.J."/>
            <person name="Buck C.B."/>
        </authorList>
    </citation>
    <scope>NUCLEOTIDE SEQUENCE</scope>
    <source>
        <strain evidence="1">CtfJc17</strain>
    </source>
</reference>
<sequence>MSEKVKVTVGAKAYSFHDQSTGITIARGEERELTLRQLGSKKIQMALNSGHLRMIADKNKVEKYSASDLDKLEKKLTAQFEKGMEVAKIAKAYTLEELTLIAARHEIVAEQNDTPVTLVQALLEEFEEQSK</sequence>
<accession>A0A8S5LQY0</accession>
<protein>
    <submittedName>
        <fullName evidence="1">Uncharacterized protein</fullName>
    </submittedName>
</protein>
<dbReference type="EMBL" id="BK015898">
    <property type="protein sequence ID" value="DAD72433.1"/>
    <property type="molecule type" value="Genomic_DNA"/>
</dbReference>